<evidence type="ECO:0000256" key="10">
    <source>
        <dbReference type="SAM" id="Phobius"/>
    </source>
</evidence>
<dbReference type="GO" id="GO:0004984">
    <property type="term" value="F:olfactory receptor activity"/>
    <property type="evidence" value="ECO:0007669"/>
    <property type="project" value="InterPro"/>
</dbReference>
<keyword evidence="2" id="KW-1003">Cell membrane</keyword>
<dbReference type="OrthoDB" id="8196465at2759"/>
<comment type="subcellular location">
    <subcellularLocation>
        <location evidence="1">Cell membrane</location>
        <topology evidence="1">Multi-pass membrane protein</topology>
    </subcellularLocation>
</comment>
<feature type="non-terminal residue" evidence="11">
    <location>
        <position position="244"/>
    </location>
</feature>
<dbReference type="AlphaFoldDB" id="A0A482VCJ9"/>
<evidence type="ECO:0000256" key="4">
    <source>
        <dbReference type="ARBA" id="ARBA00022692"/>
    </source>
</evidence>
<evidence type="ECO:0000313" key="12">
    <source>
        <dbReference type="Proteomes" id="UP000292052"/>
    </source>
</evidence>
<dbReference type="InterPro" id="IPR004117">
    <property type="entry name" value="7tm6_olfct_rcpt"/>
</dbReference>
<keyword evidence="8" id="KW-0675">Receptor</keyword>
<protein>
    <submittedName>
        <fullName evidence="11">7tm 6 domain containing protein</fullName>
    </submittedName>
</protein>
<keyword evidence="9" id="KW-0807">Transducer</keyword>
<keyword evidence="7 10" id="KW-0472">Membrane</keyword>
<sequence>MMIAIKTYCLVKNMRKLKKLMITLNSDLFQPKNVEQRNLVQPSLNLWKTIYNFFYFMAVAAIFFWSSFPILDNSVKEHRLPFLAWYPYNFKKSPFYEVTYLYQIVSIGFLAIVNGNIDTLVAALNMYTGTQFDILCDDLRNLQSSDRDALTDMNKRLVNCIMHHREILSLSYGNTVLVQIFMYCWFGNEVEVKSNKVSYAAFESDWTSASQDVKKNLLFFIVRTQKPLKIAAMNMFHLSLENFV</sequence>
<keyword evidence="6 10" id="KW-1133">Transmembrane helix</keyword>
<proteinExistence type="predicted"/>
<dbReference type="Pfam" id="PF02949">
    <property type="entry name" value="7tm_6"/>
    <property type="match status" value="1"/>
</dbReference>
<dbReference type="GO" id="GO:0005549">
    <property type="term" value="F:odorant binding"/>
    <property type="evidence" value="ECO:0007669"/>
    <property type="project" value="InterPro"/>
</dbReference>
<keyword evidence="12" id="KW-1185">Reference proteome</keyword>
<evidence type="ECO:0000256" key="9">
    <source>
        <dbReference type="ARBA" id="ARBA00023224"/>
    </source>
</evidence>
<dbReference type="GO" id="GO:0007165">
    <property type="term" value="P:signal transduction"/>
    <property type="evidence" value="ECO:0007669"/>
    <property type="project" value="UniProtKB-KW"/>
</dbReference>
<keyword evidence="4 10" id="KW-0812">Transmembrane</keyword>
<evidence type="ECO:0000256" key="7">
    <source>
        <dbReference type="ARBA" id="ARBA00023136"/>
    </source>
</evidence>
<dbReference type="GO" id="GO:0005886">
    <property type="term" value="C:plasma membrane"/>
    <property type="evidence" value="ECO:0007669"/>
    <property type="project" value="UniProtKB-SubCell"/>
</dbReference>
<keyword evidence="5" id="KW-0552">Olfaction</keyword>
<feature type="transmembrane region" description="Helical" evidence="10">
    <location>
        <begin position="53"/>
        <end position="71"/>
    </location>
</feature>
<comment type="caution">
    <text evidence="11">The sequence shown here is derived from an EMBL/GenBank/DDBJ whole genome shotgun (WGS) entry which is preliminary data.</text>
</comment>
<reference evidence="11 12" key="1">
    <citation type="submission" date="2017-03" db="EMBL/GenBank/DDBJ databases">
        <title>Genome of the blue death feigning beetle - Asbolus verrucosus.</title>
        <authorList>
            <person name="Rider S.D."/>
        </authorList>
    </citation>
    <scope>NUCLEOTIDE SEQUENCE [LARGE SCALE GENOMIC DNA]</scope>
    <source>
        <strain evidence="11">Butters</strain>
        <tissue evidence="11">Head and leg muscle</tissue>
    </source>
</reference>
<dbReference type="PANTHER" id="PTHR21137">
    <property type="entry name" value="ODORANT RECEPTOR"/>
    <property type="match status" value="1"/>
</dbReference>
<evidence type="ECO:0000256" key="1">
    <source>
        <dbReference type="ARBA" id="ARBA00004651"/>
    </source>
</evidence>
<evidence type="ECO:0000256" key="5">
    <source>
        <dbReference type="ARBA" id="ARBA00022725"/>
    </source>
</evidence>
<accession>A0A482VCJ9</accession>
<gene>
    <name evidence="11" type="ORF">BDFB_013962</name>
</gene>
<evidence type="ECO:0000313" key="11">
    <source>
        <dbReference type="EMBL" id="RZB40878.1"/>
    </source>
</evidence>
<keyword evidence="3" id="KW-0716">Sensory transduction</keyword>
<evidence type="ECO:0000256" key="6">
    <source>
        <dbReference type="ARBA" id="ARBA00022989"/>
    </source>
</evidence>
<dbReference type="Proteomes" id="UP000292052">
    <property type="component" value="Unassembled WGS sequence"/>
</dbReference>
<evidence type="ECO:0000256" key="3">
    <source>
        <dbReference type="ARBA" id="ARBA00022606"/>
    </source>
</evidence>
<name>A0A482VCJ9_ASBVE</name>
<dbReference type="PANTHER" id="PTHR21137:SF35">
    <property type="entry name" value="ODORANT RECEPTOR 19A-RELATED"/>
    <property type="match status" value="1"/>
</dbReference>
<evidence type="ECO:0000256" key="2">
    <source>
        <dbReference type="ARBA" id="ARBA00022475"/>
    </source>
</evidence>
<organism evidence="11 12">
    <name type="scientific">Asbolus verrucosus</name>
    <name type="common">Desert ironclad beetle</name>
    <dbReference type="NCBI Taxonomy" id="1661398"/>
    <lineage>
        <taxon>Eukaryota</taxon>
        <taxon>Metazoa</taxon>
        <taxon>Ecdysozoa</taxon>
        <taxon>Arthropoda</taxon>
        <taxon>Hexapoda</taxon>
        <taxon>Insecta</taxon>
        <taxon>Pterygota</taxon>
        <taxon>Neoptera</taxon>
        <taxon>Endopterygota</taxon>
        <taxon>Coleoptera</taxon>
        <taxon>Polyphaga</taxon>
        <taxon>Cucujiformia</taxon>
        <taxon>Tenebrionidae</taxon>
        <taxon>Pimeliinae</taxon>
        <taxon>Asbolus</taxon>
    </lineage>
</organism>
<dbReference type="EMBL" id="QDEB01115114">
    <property type="protein sequence ID" value="RZB40878.1"/>
    <property type="molecule type" value="Genomic_DNA"/>
</dbReference>
<evidence type="ECO:0000256" key="8">
    <source>
        <dbReference type="ARBA" id="ARBA00023170"/>
    </source>
</evidence>